<feature type="region of interest" description="Disordered" evidence="1">
    <location>
        <begin position="36"/>
        <end position="57"/>
    </location>
</feature>
<dbReference type="Proteomes" id="UP000602532">
    <property type="component" value="Unassembled WGS sequence"/>
</dbReference>
<proteinExistence type="predicted"/>
<evidence type="ECO:0008006" key="4">
    <source>
        <dbReference type="Google" id="ProtNLM"/>
    </source>
</evidence>
<evidence type="ECO:0000313" key="2">
    <source>
        <dbReference type="EMBL" id="MBD8022952.1"/>
    </source>
</evidence>
<organism evidence="2 3">
    <name type="scientific">Microbacterium gallinarum</name>
    <dbReference type="NCBI Taxonomy" id="2762209"/>
    <lineage>
        <taxon>Bacteria</taxon>
        <taxon>Bacillati</taxon>
        <taxon>Actinomycetota</taxon>
        <taxon>Actinomycetes</taxon>
        <taxon>Micrococcales</taxon>
        <taxon>Microbacteriaceae</taxon>
        <taxon>Microbacterium</taxon>
    </lineage>
</organism>
<protein>
    <recommendedName>
        <fullName evidence="4">DUF3558 domain-containing protein</fullName>
    </recommendedName>
</protein>
<dbReference type="EMBL" id="JACSPM010000001">
    <property type="protein sequence ID" value="MBD8022952.1"/>
    <property type="molecule type" value="Genomic_DNA"/>
</dbReference>
<evidence type="ECO:0000313" key="3">
    <source>
        <dbReference type="Proteomes" id="UP000602532"/>
    </source>
</evidence>
<gene>
    <name evidence="2" type="ORF">H9622_05015</name>
</gene>
<dbReference type="PROSITE" id="PS51257">
    <property type="entry name" value="PROKAR_LIPOPROTEIN"/>
    <property type="match status" value="1"/>
</dbReference>
<reference evidence="2 3" key="1">
    <citation type="submission" date="2020-08" db="EMBL/GenBank/DDBJ databases">
        <title>A Genomic Blueprint of the Chicken Gut Microbiome.</title>
        <authorList>
            <person name="Gilroy R."/>
            <person name="Ravi A."/>
            <person name="Getino M."/>
            <person name="Pursley I."/>
            <person name="Horton D.L."/>
            <person name="Alikhan N.-F."/>
            <person name="Baker D."/>
            <person name="Gharbi K."/>
            <person name="Hall N."/>
            <person name="Watson M."/>
            <person name="Adriaenssens E.M."/>
            <person name="Foster-Nyarko E."/>
            <person name="Jarju S."/>
            <person name="Secka A."/>
            <person name="Antonio M."/>
            <person name="Oren A."/>
            <person name="Chaudhuri R."/>
            <person name="La Ragione R.M."/>
            <person name="Hildebrand F."/>
            <person name="Pallen M.J."/>
        </authorList>
    </citation>
    <scope>NUCLEOTIDE SEQUENCE [LARGE SCALE GENOMIC DNA]</scope>
    <source>
        <strain evidence="2 3">Sa1CUA4</strain>
    </source>
</reference>
<evidence type="ECO:0000256" key="1">
    <source>
        <dbReference type="SAM" id="MobiDB-lite"/>
    </source>
</evidence>
<comment type="caution">
    <text evidence="2">The sequence shown here is derived from an EMBL/GenBank/DDBJ whole genome shotgun (WGS) entry which is preliminary data.</text>
</comment>
<name>A0ABR8X0U8_9MICO</name>
<sequence>MKHDSVGRRPLASGSVPTVLATALLVFALAGCGAPTPATSDRVPSAASDDALGNTGDSPCNVLDDETVESLLGQPLTPVEVKVPGTETSACQYGDITDHGIQVIHLPADAWAQSLPAALSAIDAAGAAEMLDPAKVEKAKAAAEIISQGGTIAPEEGCEHFSTLVEIQGMEPGSNYVVNFVPTQESPIAVTAQQCVDGTFTSLLLGSPEMAQDPAVVPRLLEVLADVAPRS</sequence>
<dbReference type="RefSeq" id="WP_191764812.1">
    <property type="nucleotide sequence ID" value="NZ_JACSPM010000001.1"/>
</dbReference>
<accession>A0ABR8X0U8</accession>
<keyword evidence="3" id="KW-1185">Reference proteome</keyword>